<dbReference type="InterPro" id="IPR012816">
    <property type="entry name" value="NADAR"/>
</dbReference>
<comment type="catalytic activity">
    <reaction evidence="2">
        <text>2,5-diamino-6-hydroxy-4-(5-phosphoribosylamino)-pyrimidine + H2O = 2,5,6-triamino-4-hydroxypyrimidine + D-ribose 5-phosphate</text>
        <dbReference type="Rhea" id="RHEA:23436"/>
        <dbReference type="ChEBI" id="CHEBI:15377"/>
        <dbReference type="ChEBI" id="CHEBI:58614"/>
        <dbReference type="ChEBI" id="CHEBI:78346"/>
        <dbReference type="ChEBI" id="CHEBI:137796"/>
    </reaction>
</comment>
<dbReference type="AlphaFoldDB" id="A0A377G868"/>
<dbReference type="CDD" id="cd15457">
    <property type="entry name" value="NADAR"/>
    <property type="match status" value="1"/>
</dbReference>
<proteinExistence type="predicted"/>
<dbReference type="InterPro" id="IPR037238">
    <property type="entry name" value="YbiA-like_sf"/>
</dbReference>
<sequence>MPLTARSYKGAIKKLSGPSNHLQGRPDSVDIVAFDREGAEWGIFSNYAEIPIEMQTPYGKRTFPTVEHYFQYQKDPQDKKYLDKILAGDAQNARDLGQSKKWADFRLADEAMQRAIQEKLKNPKVQDALRDTGNACLIEDTGSRANNQDGNWGWKKGGTIDSFAKTGNKLGILWMEERNRLYQQDGNYSMIVKNPAEVSERARGVMTKNYGNTDLISLSARLPNAANSPKNTPKNDSFPSSRVKSSLKGLTQGQTGQESSAAVSAVIRTMMTAKAPSSIELPMVSKGQMNGTFKIAFDNPADAAAFKGLLQKQGFETSYFGNGERYPMQHGGKTLNHIVRFENKGSSSEIPKEALEFLKQKFNDDDKVASIVEQMGFERPAPKQSMHR</sequence>
<dbReference type="RefSeq" id="WP_019349880.1">
    <property type="nucleotide sequence ID" value="NZ_UGGT01000001.1"/>
</dbReference>
<organism evidence="5 6">
    <name type="scientific">Fluoribacter dumoffii</name>
    <dbReference type="NCBI Taxonomy" id="463"/>
    <lineage>
        <taxon>Bacteria</taxon>
        <taxon>Pseudomonadati</taxon>
        <taxon>Pseudomonadota</taxon>
        <taxon>Gammaproteobacteria</taxon>
        <taxon>Legionellales</taxon>
        <taxon>Legionellaceae</taxon>
        <taxon>Fluoribacter</taxon>
    </lineage>
</organism>
<evidence type="ECO:0000256" key="1">
    <source>
        <dbReference type="ARBA" id="ARBA00000022"/>
    </source>
</evidence>
<feature type="domain" description="NADAR" evidence="4">
    <location>
        <begin position="38"/>
        <end position="181"/>
    </location>
</feature>
<accession>A0A377G868</accession>
<dbReference type="Pfam" id="PF08719">
    <property type="entry name" value="NADAR"/>
    <property type="match status" value="1"/>
</dbReference>
<dbReference type="Proteomes" id="UP000254554">
    <property type="component" value="Unassembled WGS sequence"/>
</dbReference>
<dbReference type="STRING" id="1094715.GCA_000236165_01702"/>
<comment type="catalytic activity">
    <reaction evidence="1">
        <text>5-amino-6-(5-phospho-D-ribosylamino)uracil + H2O = 5,6-diaminouracil + D-ribose 5-phosphate</text>
        <dbReference type="Rhea" id="RHEA:55020"/>
        <dbReference type="ChEBI" id="CHEBI:15377"/>
        <dbReference type="ChEBI" id="CHEBI:46252"/>
        <dbReference type="ChEBI" id="CHEBI:58453"/>
        <dbReference type="ChEBI" id="CHEBI:78346"/>
    </reaction>
</comment>
<evidence type="ECO:0000259" key="4">
    <source>
        <dbReference type="Pfam" id="PF08719"/>
    </source>
</evidence>
<evidence type="ECO:0000256" key="2">
    <source>
        <dbReference type="ARBA" id="ARBA00000751"/>
    </source>
</evidence>
<dbReference type="SUPFAM" id="SSF143990">
    <property type="entry name" value="YbiA-like"/>
    <property type="match status" value="1"/>
</dbReference>
<reference evidence="5 6" key="1">
    <citation type="submission" date="2018-06" db="EMBL/GenBank/DDBJ databases">
        <authorList>
            <consortium name="Pathogen Informatics"/>
            <person name="Doyle S."/>
        </authorList>
    </citation>
    <scope>NUCLEOTIDE SEQUENCE [LARGE SCALE GENOMIC DNA]</scope>
    <source>
        <strain evidence="5 6">NCTC11370</strain>
    </source>
</reference>
<keyword evidence="6" id="KW-1185">Reference proteome</keyword>
<dbReference type="OrthoDB" id="9793111at2"/>
<evidence type="ECO:0000313" key="6">
    <source>
        <dbReference type="Proteomes" id="UP000254554"/>
    </source>
</evidence>
<dbReference type="Gene3D" id="1.10.357.40">
    <property type="entry name" value="YbiA-like"/>
    <property type="match status" value="1"/>
</dbReference>
<feature type="region of interest" description="Disordered" evidence="3">
    <location>
        <begin position="223"/>
        <end position="259"/>
    </location>
</feature>
<protein>
    <submittedName>
        <fullName evidence="5">Domain of uncharacterized function (DUF1768)</fullName>
    </submittedName>
</protein>
<feature type="compositionally biased region" description="Polar residues" evidence="3">
    <location>
        <begin position="225"/>
        <end position="259"/>
    </location>
</feature>
<dbReference type="EMBL" id="UGGT01000001">
    <property type="protein sequence ID" value="STO20660.1"/>
    <property type="molecule type" value="Genomic_DNA"/>
</dbReference>
<evidence type="ECO:0000313" key="5">
    <source>
        <dbReference type="EMBL" id="STO20660.1"/>
    </source>
</evidence>
<name>A0A377G868_9GAMM</name>
<gene>
    <name evidence="5" type="ORF">NCTC11370_00719</name>
</gene>
<evidence type="ECO:0000256" key="3">
    <source>
        <dbReference type="SAM" id="MobiDB-lite"/>
    </source>
</evidence>
<dbReference type="GeneID" id="93292662"/>